<gene>
    <name evidence="1" type="ORF">DL89DRAFT_59135</name>
</gene>
<evidence type="ECO:0000313" key="2">
    <source>
        <dbReference type="Proteomes" id="UP000193922"/>
    </source>
</evidence>
<dbReference type="RefSeq" id="XP_040740697.1">
    <property type="nucleotide sequence ID" value="XM_040891845.1"/>
</dbReference>
<dbReference type="GeneID" id="63808493"/>
<comment type="caution">
    <text evidence="1">The sequence shown here is derived from an EMBL/GenBank/DDBJ whole genome shotgun (WGS) entry which is preliminary data.</text>
</comment>
<sequence length="218" mass="25883">MLQQCQEICQYKSQGLQMPKCRSSIIINYSRHLYGLFSAFTKHAFKISARLSTIGAFHPGFGPHMYRHHCRGSLKGKIIFFGVTLWLTSTVIAGVRRASGWTHNAHSLTQSSAEPDERRKQWRRMMDERLAASRQFAEARFQQLEQHYGTMVADEQTRQQWKQWLSMEKEKLINEWTRNSLWFERNMDRFHNPDAYQNGCHRPGGFMRWYLGRWRAHI</sequence>
<reference evidence="1 2" key="1">
    <citation type="submission" date="2016-07" db="EMBL/GenBank/DDBJ databases">
        <title>Pervasive Adenine N6-methylation of Active Genes in Fungi.</title>
        <authorList>
            <consortium name="DOE Joint Genome Institute"/>
            <person name="Mondo S.J."/>
            <person name="Dannebaum R.O."/>
            <person name="Kuo R.C."/>
            <person name="Labutti K."/>
            <person name="Haridas S."/>
            <person name="Kuo A."/>
            <person name="Salamov A."/>
            <person name="Ahrendt S.R."/>
            <person name="Lipzen A."/>
            <person name="Sullivan W."/>
            <person name="Andreopoulos W.B."/>
            <person name="Clum A."/>
            <person name="Lindquist E."/>
            <person name="Daum C."/>
            <person name="Ramamoorthy G.K."/>
            <person name="Gryganskyi A."/>
            <person name="Culley D."/>
            <person name="Magnuson J.K."/>
            <person name="James T.Y."/>
            <person name="O'Malley M.A."/>
            <person name="Stajich J.E."/>
            <person name="Spatafora J.W."/>
            <person name="Visel A."/>
            <person name="Grigoriev I.V."/>
        </authorList>
    </citation>
    <scope>NUCLEOTIDE SEQUENCE [LARGE SCALE GENOMIC DNA]</scope>
    <source>
        <strain evidence="1 2">ATCC 12442</strain>
    </source>
</reference>
<organism evidence="1 2">
    <name type="scientific">Linderina pennispora</name>
    <dbReference type="NCBI Taxonomy" id="61395"/>
    <lineage>
        <taxon>Eukaryota</taxon>
        <taxon>Fungi</taxon>
        <taxon>Fungi incertae sedis</taxon>
        <taxon>Zoopagomycota</taxon>
        <taxon>Kickxellomycotina</taxon>
        <taxon>Kickxellomycetes</taxon>
        <taxon>Kickxellales</taxon>
        <taxon>Kickxellaceae</taxon>
        <taxon>Linderina</taxon>
    </lineage>
</organism>
<name>A0A1Y1VZP1_9FUNG</name>
<dbReference type="OrthoDB" id="16824at2759"/>
<dbReference type="Proteomes" id="UP000193922">
    <property type="component" value="Unassembled WGS sequence"/>
</dbReference>
<dbReference type="EMBL" id="MCFD01000014">
    <property type="protein sequence ID" value="ORX66738.1"/>
    <property type="molecule type" value="Genomic_DNA"/>
</dbReference>
<dbReference type="AlphaFoldDB" id="A0A1Y1VZP1"/>
<keyword evidence="2" id="KW-1185">Reference proteome</keyword>
<proteinExistence type="predicted"/>
<evidence type="ECO:0000313" key="1">
    <source>
        <dbReference type="EMBL" id="ORX66738.1"/>
    </source>
</evidence>
<accession>A0A1Y1VZP1</accession>
<protein>
    <submittedName>
        <fullName evidence="1">Uncharacterized protein</fullName>
    </submittedName>
</protein>